<keyword evidence="1" id="KW-0472">Membrane</keyword>
<feature type="transmembrane region" description="Helical" evidence="1">
    <location>
        <begin position="41"/>
        <end position="66"/>
    </location>
</feature>
<dbReference type="WBParaSite" id="PgR032X_g008_t01">
    <property type="protein sequence ID" value="PgR032X_g008_t01"/>
    <property type="gene ID" value="PgR032X_g008"/>
</dbReference>
<keyword evidence="1" id="KW-0812">Transmembrane</keyword>
<dbReference type="InterPro" id="IPR052728">
    <property type="entry name" value="O2_lipid_transport_reg"/>
</dbReference>
<name>A0A915B9T3_PARUN</name>
<feature type="transmembrane region" description="Helical" evidence="1">
    <location>
        <begin position="78"/>
        <end position="100"/>
    </location>
</feature>
<feature type="transmembrane region" description="Helical" evidence="1">
    <location>
        <begin position="120"/>
        <end position="142"/>
    </location>
</feature>
<keyword evidence="2" id="KW-1185">Reference proteome</keyword>
<dbReference type="AlphaFoldDB" id="A0A915B9T3"/>
<dbReference type="PANTHER" id="PTHR11161:SF70">
    <property type="entry name" value="ACYLTRANSFERASE 3 DOMAIN-CONTAINING PROTEIN"/>
    <property type="match status" value="1"/>
</dbReference>
<evidence type="ECO:0000313" key="2">
    <source>
        <dbReference type="Proteomes" id="UP000887569"/>
    </source>
</evidence>
<evidence type="ECO:0000313" key="3">
    <source>
        <dbReference type="WBParaSite" id="PgR032X_g008_t01"/>
    </source>
</evidence>
<dbReference type="PANTHER" id="PTHR11161">
    <property type="entry name" value="O-ACYLTRANSFERASE"/>
    <property type="match status" value="1"/>
</dbReference>
<proteinExistence type="predicted"/>
<accession>A0A915B9T3</accession>
<keyword evidence="1" id="KW-1133">Transmembrane helix</keyword>
<reference evidence="3" key="1">
    <citation type="submission" date="2022-11" db="UniProtKB">
        <authorList>
            <consortium name="WormBaseParasite"/>
        </authorList>
    </citation>
    <scope>IDENTIFICATION</scope>
</reference>
<dbReference type="Proteomes" id="UP000887569">
    <property type="component" value="Unplaced"/>
</dbReference>
<protein>
    <submittedName>
        <fullName evidence="3">Acyltransferase 3 domain-containing protein</fullName>
    </submittedName>
</protein>
<evidence type="ECO:0000256" key="1">
    <source>
        <dbReference type="SAM" id="Phobius"/>
    </source>
</evidence>
<organism evidence="2 3">
    <name type="scientific">Parascaris univalens</name>
    <name type="common">Nematode worm</name>
    <dbReference type="NCBI Taxonomy" id="6257"/>
    <lineage>
        <taxon>Eukaryota</taxon>
        <taxon>Metazoa</taxon>
        <taxon>Ecdysozoa</taxon>
        <taxon>Nematoda</taxon>
        <taxon>Chromadorea</taxon>
        <taxon>Rhabditida</taxon>
        <taxon>Spirurina</taxon>
        <taxon>Ascaridomorpha</taxon>
        <taxon>Ascaridoidea</taxon>
        <taxon>Ascarididae</taxon>
        <taxon>Parascaris</taxon>
    </lineage>
</organism>
<sequence>IIFHTDLSTSKKLPTFGHSRKDPEKSDWPVYQVTFTAMHRIIWALSISWLIYACQKGFGGLLNAFLSMRIFLPLSSACYALYLGHIYAIFAIYMSSSFPIHYDGFITLLNYYWKHLSLCYFIAISILICIEMPALHIVKILFYNSEQQMQAEAKRPEIIRTREEDGLHSSPIHDSHIIRNNNVVRRIRPKSRRA</sequence>